<feature type="transmembrane region" description="Helical" evidence="6">
    <location>
        <begin position="112"/>
        <end position="132"/>
    </location>
</feature>
<dbReference type="Pfam" id="PF07690">
    <property type="entry name" value="MFS_1"/>
    <property type="match status" value="1"/>
</dbReference>
<evidence type="ECO:0000313" key="7">
    <source>
        <dbReference type="EMBL" id="KIM50731.1"/>
    </source>
</evidence>
<feature type="transmembrane region" description="Helical" evidence="6">
    <location>
        <begin position="81"/>
        <end position="100"/>
    </location>
</feature>
<evidence type="ECO:0000256" key="4">
    <source>
        <dbReference type="ARBA" id="ARBA00022989"/>
    </source>
</evidence>
<gene>
    <name evidence="7" type="ORF">SCLCIDRAFT_144748</name>
</gene>
<reference evidence="8" key="2">
    <citation type="submission" date="2015-01" db="EMBL/GenBank/DDBJ databases">
        <title>Evolutionary Origins and Diversification of the Mycorrhizal Mutualists.</title>
        <authorList>
            <consortium name="DOE Joint Genome Institute"/>
            <consortium name="Mycorrhizal Genomics Consortium"/>
            <person name="Kohler A."/>
            <person name="Kuo A."/>
            <person name="Nagy L.G."/>
            <person name="Floudas D."/>
            <person name="Copeland A."/>
            <person name="Barry K.W."/>
            <person name="Cichocki N."/>
            <person name="Veneault-Fourrey C."/>
            <person name="LaButti K."/>
            <person name="Lindquist E.A."/>
            <person name="Lipzen A."/>
            <person name="Lundell T."/>
            <person name="Morin E."/>
            <person name="Murat C."/>
            <person name="Riley R."/>
            <person name="Ohm R."/>
            <person name="Sun H."/>
            <person name="Tunlid A."/>
            <person name="Henrissat B."/>
            <person name="Grigoriev I.V."/>
            <person name="Hibbett D.S."/>
            <person name="Martin F."/>
        </authorList>
    </citation>
    <scope>NUCLEOTIDE SEQUENCE [LARGE SCALE GENOMIC DNA]</scope>
    <source>
        <strain evidence="8">Foug A</strain>
    </source>
</reference>
<keyword evidence="2" id="KW-0813">Transport</keyword>
<dbReference type="HOGENOM" id="CLU_113836_2_0_1"/>
<protein>
    <recommendedName>
        <fullName evidence="9">Major facilitator superfamily (MFS) profile domain-containing protein</fullName>
    </recommendedName>
</protein>
<name>A0A0C3D3Q6_9AGAM</name>
<proteinExistence type="predicted"/>
<organism evidence="7 8">
    <name type="scientific">Scleroderma citrinum Foug A</name>
    <dbReference type="NCBI Taxonomy" id="1036808"/>
    <lineage>
        <taxon>Eukaryota</taxon>
        <taxon>Fungi</taxon>
        <taxon>Dikarya</taxon>
        <taxon>Basidiomycota</taxon>
        <taxon>Agaricomycotina</taxon>
        <taxon>Agaricomycetes</taxon>
        <taxon>Agaricomycetidae</taxon>
        <taxon>Boletales</taxon>
        <taxon>Sclerodermatineae</taxon>
        <taxon>Sclerodermataceae</taxon>
        <taxon>Scleroderma</taxon>
    </lineage>
</organism>
<evidence type="ECO:0000256" key="3">
    <source>
        <dbReference type="ARBA" id="ARBA00022692"/>
    </source>
</evidence>
<comment type="subcellular location">
    <subcellularLocation>
        <location evidence="1">Membrane</location>
        <topology evidence="1">Multi-pass membrane protein</topology>
    </subcellularLocation>
</comment>
<dbReference type="Proteomes" id="UP000053989">
    <property type="component" value="Unassembled WGS sequence"/>
</dbReference>
<dbReference type="OrthoDB" id="2985014at2759"/>
<evidence type="ECO:0000256" key="6">
    <source>
        <dbReference type="SAM" id="Phobius"/>
    </source>
</evidence>
<feature type="non-terminal residue" evidence="7">
    <location>
        <position position="151"/>
    </location>
</feature>
<evidence type="ECO:0008006" key="9">
    <source>
        <dbReference type="Google" id="ProtNLM"/>
    </source>
</evidence>
<dbReference type="STRING" id="1036808.A0A0C3D3Q6"/>
<dbReference type="PANTHER" id="PTHR43791:SF36">
    <property type="entry name" value="TRANSPORTER, PUTATIVE (AFU_ORTHOLOGUE AFUA_6G08340)-RELATED"/>
    <property type="match status" value="1"/>
</dbReference>
<keyword evidence="8" id="KW-1185">Reference proteome</keyword>
<dbReference type="InterPro" id="IPR036259">
    <property type="entry name" value="MFS_trans_sf"/>
</dbReference>
<accession>A0A0C3D3Q6</accession>
<dbReference type="EMBL" id="KN822340">
    <property type="protein sequence ID" value="KIM50731.1"/>
    <property type="molecule type" value="Genomic_DNA"/>
</dbReference>
<evidence type="ECO:0000256" key="1">
    <source>
        <dbReference type="ARBA" id="ARBA00004141"/>
    </source>
</evidence>
<keyword evidence="3 6" id="KW-0812">Transmembrane</keyword>
<evidence type="ECO:0000313" key="8">
    <source>
        <dbReference type="Proteomes" id="UP000053989"/>
    </source>
</evidence>
<keyword evidence="4 6" id="KW-1133">Transmembrane helix</keyword>
<dbReference type="SUPFAM" id="SSF103473">
    <property type="entry name" value="MFS general substrate transporter"/>
    <property type="match status" value="1"/>
</dbReference>
<dbReference type="Gene3D" id="1.20.1250.20">
    <property type="entry name" value="MFS general substrate transporter like domains"/>
    <property type="match status" value="1"/>
</dbReference>
<sequence>MSPRASTDWLLGDVEINADIEGDTDKQKEVEERLLWKLDLRLLFLILIIIMNQVDRNNIAAARLNGLEEDLHLTGQQFNTLISIMFVGYTLTQVPSNVFLNRLRRPSVYLSYCVFLWGIISISIGLCSYHAILVSRFFLGFTEATYYPGVV</sequence>
<dbReference type="GO" id="GO:0016020">
    <property type="term" value="C:membrane"/>
    <property type="evidence" value="ECO:0007669"/>
    <property type="project" value="UniProtKB-SubCell"/>
</dbReference>
<dbReference type="AlphaFoldDB" id="A0A0C3D3Q6"/>
<dbReference type="InterPro" id="IPR011701">
    <property type="entry name" value="MFS"/>
</dbReference>
<dbReference type="InParanoid" id="A0A0C3D3Q6"/>
<evidence type="ECO:0000256" key="2">
    <source>
        <dbReference type="ARBA" id="ARBA00022448"/>
    </source>
</evidence>
<evidence type="ECO:0000256" key="5">
    <source>
        <dbReference type="ARBA" id="ARBA00023136"/>
    </source>
</evidence>
<dbReference type="GO" id="GO:0022857">
    <property type="term" value="F:transmembrane transporter activity"/>
    <property type="evidence" value="ECO:0007669"/>
    <property type="project" value="InterPro"/>
</dbReference>
<keyword evidence="5 6" id="KW-0472">Membrane</keyword>
<dbReference type="PANTHER" id="PTHR43791">
    <property type="entry name" value="PERMEASE-RELATED"/>
    <property type="match status" value="1"/>
</dbReference>
<reference evidence="7 8" key="1">
    <citation type="submission" date="2014-04" db="EMBL/GenBank/DDBJ databases">
        <authorList>
            <consortium name="DOE Joint Genome Institute"/>
            <person name="Kuo A."/>
            <person name="Kohler A."/>
            <person name="Nagy L.G."/>
            <person name="Floudas D."/>
            <person name="Copeland A."/>
            <person name="Barry K.W."/>
            <person name="Cichocki N."/>
            <person name="Veneault-Fourrey C."/>
            <person name="LaButti K."/>
            <person name="Lindquist E.A."/>
            <person name="Lipzen A."/>
            <person name="Lundell T."/>
            <person name="Morin E."/>
            <person name="Murat C."/>
            <person name="Sun H."/>
            <person name="Tunlid A."/>
            <person name="Henrissat B."/>
            <person name="Grigoriev I.V."/>
            <person name="Hibbett D.S."/>
            <person name="Martin F."/>
            <person name="Nordberg H.P."/>
            <person name="Cantor M.N."/>
            <person name="Hua S.X."/>
        </authorList>
    </citation>
    <scope>NUCLEOTIDE SEQUENCE [LARGE SCALE GENOMIC DNA]</scope>
    <source>
        <strain evidence="7 8">Foug A</strain>
    </source>
</reference>